<dbReference type="Pfam" id="PF16420">
    <property type="entry name" value="ATG7_N"/>
    <property type="match status" value="1"/>
</dbReference>
<reference evidence="2" key="2">
    <citation type="journal article" date="2023" name="Int. J. Mol. Sci.">
        <title>De Novo Assembly and Annotation of 11 Diverse Shrub Willow (Salix) Genomes Reveals Novel Gene Organization in Sex-Linked Regions.</title>
        <authorList>
            <person name="Hyden B."/>
            <person name="Feng K."/>
            <person name="Yates T.B."/>
            <person name="Jawdy S."/>
            <person name="Cereghino C."/>
            <person name="Smart L.B."/>
            <person name="Muchero W."/>
        </authorList>
    </citation>
    <scope>NUCLEOTIDE SEQUENCE</scope>
    <source>
        <tissue evidence="2">Shoot tip</tissue>
    </source>
</reference>
<dbReference type="EMBL" id="JAPFFI010000021">
    <property type="protein sequence ID" value="KAJ6333417.1"/>
    <property type="molecule type" value="Genomic_DNA"/>
</dbReference>
<comment type="caution">
    <text evidence="2">The sequence shown here is derived from an EMBL/GenBank/DDBJ whole genome shotgun (WGS) entry which is preliminary data.</text>
</comment>
<dbReference type="Proteomes" id="UP001141253">
    <property type="component" value="Chromosome 11"/>
</dbReference>
<evidence type="ECO:0000259" key="1">
    <source>
        <dbReference type="Pfam" id="PF16420"/>
    </source>
</evidence>
<protein>
    <recommendedName>
        <fullName evidence="1">Ubiquitin-like modifier-activating enzyme Atg7 N-terminal domain-containing protein</fullName>
    </recommendedName>
</protein>
<proteinExistence type="predicted"/>
<dbReference type="Gene3D" id="3.40.140.70">
    <property type="entry name" value="Ubiquitin-like modifier-activating enzyme ATG7 N-terminal domain"/>
    <property type="match status" value="1"/>
</dbReference>
<reference evidence="2" key="1">
    <citation type="submission" date="2022-10" db="EMBL/GenBank/DDBJ databases">
        <authorList>
            <person name="Hyden B.L."/>
            <person name="Feng K."/>
            <person name="Yates T."/>
            <person name="Jawdy S."/>
            <person name="Smart L.B."/>
            <person name="Muchero W."/>
        </authorList>
    </citation>
    <scope>NUCLEOTIDE SEQUENCE</scope>
    <source>
        <tissue evidence="2">Shoot tip</tissue>
    </source>
</reference>
<dbReference type="InterPro" id="IPR032197">
    <property type="entry name" value="Atg7_N"/>
</dbReference>
<dbReference type="InterPro" id="IPR042522">
    <property type="entry name" value="Atg7_N_1"/>
</dbReference>
<evidence type="ECO:0000313" key="2">
    <source>
        <dbReference type="EMBL" id="KAJ6333417.1"/>
    </source>
</evidence>
<organism evidence="2 3">
    <name type="scientific">Salix suchowensis</name>
    <dbReference type="NCBI Taxonomy" id="1278906"/>
    <lineage>
        <taxon>Eukaryota</taxon>
        <taxon>Viridiplantae</taxon>
        <taxon>Streptophyta</taxon>
        <taxon>Embryophyta</taxon>
        <taxon>Tracheophyta</taxon>
        <taxon>Spermatophyta</taxon>
        <taxon>Magnoliopsida</taxon>
        <taxon>eudicotyledons</taxon>
        <taxon>Gunneridae</taxon>
        <taxon>Pentapetalae</taxon>
        <taxon>rosids</taxon>
        <taxon>fabids</taxon>
        <taxon>Malpighiales</taxon>
        <taxon>Salicaceae</taxon>
        <taxon>Saliceae</taxon>
        <taxon>Salix</taxon>
    </lineage>
</organism>
<feature type="domain" description="Ubiquitin-like modifier-activating enzyme Atg7 N-terminal" evidence="1">
    <location>
        <begin position="21"/>
        <end position="193"/>
    </location>
</feature>
<sequence length="277" mass="30531">MAREERSGNGCGGSSSSTTILQFVPFCSLVDEGFWQRLSYLKLNKYGIDDSPIPITGFYAPCSHSRVSNHLTLLADSLPTDENGQSSMPAIVVTGTNALDKRSLLKEEANKIWEDIHTARAMENSVVLSRFLLILFADLEKWSFHYWLAFPALVLDPPAMLIESNVLRNGSPQRAKSASAACNDWHNSSLSAELSVSVLHHPDGMFADSDIANSTSSSELPLGILPHQIRGSLSHFSQMTLVGHSSNSCTACCSTSFYRDTCIETEMQSFFWELEEI</sequence>
<gene>
    <name evidence="2" type="ORF">OIU77_009313</name>
</gene>
<accession>A0ABQ9ADW3</accession>
<keyword evidence="3" id="KW-1185">Reference proteome</keyword>
<evidence type="ECO:0000313" key="3">
    <source>
        <dbReference type="Proteomes" id="UP001141253"/>
    </source>
</evidence>
<name>A0ABQ9ADW3_9ROSI</name>